<keyword evidence="2" id="KW-0732">Signal</keyword>
<dbReference type="PANTHER" id="PTHR30203">
    <property type="entry name" value="OUTER MEMBRANE CATION EFFLUX PROTEIN"/>
    <property type="match status" value="1"/>
</dbReference>
<dbReference type="GO" id="GO:0015562">
    <property type="term" value="F:efflux transmembrane transporter activity"/>
    <property type="evidence" value="ECO:0007669"/>
    <property type="project" value="InterPro"/>
</dbReference>
<organism evidence="3 4">
    <name type="scientific">Bradyrhizobium zhengyangense</name>
    <dbReference type="NCBI Taxonomy" id="2911009"/>
    <lineage>
        <taxon>Bacteria</taxon>
        <taxon>Pseudomonadati</taxon>
        <taxon>Pseudomonadota</taxon>
        <taxon>Alphaproteobacteria</taxon>
        <taxon>Hyphomicrobiales</taxon>
        <taxon>Nitrobacteraceae</taxon>
        <taxon>Bradyrhizobium</taxon>
    </lineage>
</organism>
<feature type="chain" id="PRO_5040958641" evidence="2">
    <location>
        <begin position="24"/>
        <end position="479"/>
    </location>
</feature>
<dbReference type="EMBL" id="JAKLTY010000025">
    <property type="protein sequence ID" value="MCG2631040.1"/>
    <property type="molecule type" value="Genomic_DNA"/>
</dbReference>
<evidence type="ECO:0000313" key="3">
    <source>
        <dbReference type="EMBL" id="MCG2631040.1"/>
    </source>
</evidence>
<reference evidence="3" key="1">
    <citation type="submission" date="2022-01" db="EMBL/GenBank/DDBJ databases">
        <title>Genome sequnece data of strain Bradyrhizobium sp. nov.</title>
        <authorList>
            <person name="Zhang J."/>
        </authorList>
    </citation>
    <scope>NUCLEOTIDE SEQUENCE</scope>
    <source>
        <strain evidence="3">WYCCWR 13023</strain>
    </source>
</reference>
<accession>A0A9X1RGB7</accession>
<sequence length="479" mass="51755">MAHHLARGLLMLTAFGLSSIGLAGCMAFSPDGGMTTVSDLTSQTIKKDVAFVRSAEGAEAVDATVHRLLARTLTIETAVQIALLNNKGLQAAYNELALAETDLVEQSLPPNPVFSISRISGNGASEVERQVVGDILALATLPFRSDIARDRFRQAQLRAALATLRLAADVRRAYVRTVAGNEMVALLTDAKATAESTAQLAVKLGETGSLNKLDQAREQVFYAETTADLATARQAATSARERLARLMGLWDDGLDFRLPNALPSLPGRPQALPSIEADAVAHRIDLQIARLELTALAKSLNLTEATRFVTLLDLAGISRRTQDPEGAPFRERGFDVQFQIPIFDGGEVRVRQAAETYNLAFNRLTERAVNVRSEARDAYRAYRSTYDIASHYQREILPLRKIITEEMQLRFSSMQVDIFALLTEARQRLASLRGAIDAKQSFFLAQSELQAVVNGGGTPASGGDSPTNIAAAAPADGGH</sequence>
<evidence type="ECO:0000256" key="2">
    <source>
        <dbReference type="SAM" id="SignalP"/>
    </source>
</evidence>
<dbReference type="PROSITE" id="PS51257">
    <property type="entry name" value="PROKAR_LIPOPROTEIN"/>
    <property type="match status" value="1"/>
</dbReference>
<dbReference type="SUPFAM" id="SSF56954">
    <property type="entry name" value="Outer membrane efflux proteins (OEP)"/>
    <property type="match status" value="1"/>
</dbReference>
<dbReference type="AlphaFoldDB" id="A0A9X1RGB7"/>
<dbReference type="Proteomes" id="UP001139054">
    <property type="component" value="Unassembled WGS sequence"/>
</dbReference>
<feature type="region of interest" description="Disordered" evidence="1">
    <location>
        <begin position="455"/>
        <end position="479"/>
    </location>
</feature>
<gene>
    <name evidence="3" type="ORF">L6654_30860</name>
</gene>
<feature type="signal peptide" evidence="2">
    <location>
        <begin position="1"/>
        <end position="23"/>
    </location>
</feature>
<dbReference type="PANTHER" id="PTHR30203:SF24">
    <property type="entry name" value="BLR4935 PROTEIN"/>
    <property type="match status" value="1"/>
</dbReference>
<protein>
    <submittedName>
        <fullName evidence="3">TolC family protein</fullName>
    </submittedName>
</protein>
<comment type="caution">
    <text evidence="3">The sequence shown here is derived from an EMBL/GenBank/DDBJ whole genome shotgun (WGS) entry which is preliminary data.</text>
</comment>
<dbReference type="RefSeq" id="WP_237891562.1">
    <property type="nucleotide sequence ID" value="NZ_JAKLTY010000025.1"/>
</dbReference>
<evidence type="ECO:0000313" key="4">
    <source>
        <dbReference type="Proteomes" id="UP001139054"/>
    </source>
</evidence>
<proteinExistence type="predicted"/>
<dbReference type="Gene3D" id="1.20.1600.10">
    <property type="entry name" value="Outer membrane efflux proteins (OEP)"/>
    <property type="match status" value="1"/>
</dbReference>
<name>A0A9X1RGB7_9BRAD</name>
<dbReference type="InterPro" id="IPR010131">
    <property type="entry name" value="MdtP/NodT-like"/>
</dbReference>
<evidence type="ECO:0000256" key="1">
    <source>
        <dbReference type="SAM" id="MobiDB-lite"/>
    </source>
</evidence>